<organism evidence="1 2">
    <name type="scientific">Chaetomium tenue</name>
    <dbReference type="NCBI Taxonomy" id="1854479"/>
    <lineage>
        <taxon>Eukaryota</taxon>
        <taxon>Fungi</taxon>
        <taxon>Dikarya</taxon>
        <taxon>Ascomycota</taxon>
        <taxon>Pezizomycotina</taxon>
        <taxon>Sordariomycetes</taxon>
        <taxon>Sordariomycetidae</taxon>
        <taxon>Sordariales</taxon>
        <taxon>Chaetomiaceae</taxon>
        <taxon>Chaetomium</taxon>
    </lineage>
</organism>
<evidence type="ECO:0000313" key="1">
    <source>
        <dbReference type="EMBL" id="KAH6631829.1"/>
    </source>
</evidence>
<dbReference type="Proteomes" id="UP000724584">
    <property type="component" value="Unassembled WGS sequence"/>
</dbReference>
<gene>
    <name evidence="1" type="ORF">F5144DRAFT_572305</name>
</gene>
<evidence type="ECO:0000313" key="2">
    <source>
        <dbReference type="Proteomes" id="UP000724584"/>
    </source>
</evidence>
<comment type="caution">
    <text evidence="1">The sequence shown here is derived from an EMBL/GenBank/DDBJ whole genome shotgun (WGS) entry which is preliminary data.</text>
</comment>
<keyword evidence="2" id="KW-1185">Reference proteome</keyword>
<name>A0ACB7P8N8_9PEZI</name>
<protein>
    <submittedName>
        <fullName evidence="1">Uncharacterized protein</fullName>
    </submittedName>
</protein>
<accession>A0ACB7P8N8</accession>
<reference evidence="1 2" key="1">
    <citation type="journal article" date="2021" name="Nat. Commun.">
        <title>Genetic determinants of endophytism in the Arabidopsis root mycobiome.</title>
        <authorList>
            <person name="Mesny F."/>
            <person name="Miyauchi S."/>
            <person name="Thiergart T."/>
            <person name="Pickel B."/>
            <person name="Atanasova L."/>
            <person name="Karlsson M."/>
            <person name="Huettel B."/>
            <person name="Barry K.W."/>
            <person name="Haridas S."/>
            <person name="Chen C."/>
            <person name="Bauer D."/>
            <person name="Andreopoulos W."/>
            <person name="Pangilinan J."/>
            <person name="LaButti K."/>
            <person name="Riley R."/>
            <person name="Lipzen A."/>
            <person name="Clum A."/>
            <person name="Drula E."/>
            <person name="Henrissat B."/>
            <person name="Kohler A."/>
            <person name="Grigoriev I.V."/>
            <person name="Martin F.M."/>
            <person name="Hacquard S."/>
        </authorList>
    </citation>
    <scope>NUCLEOTIDE SEQUENCE [LARGE SCALE GENOMIC DNA]</scope>
    <source>
        <strain evidence="1 2">MPI-SDFR-AT-0079</strain>
    </source>
</reference>
<proteinExistence type="predicted"/>
<sequence length="240" mass="26709">MACSPVRLLRPGALQIDATTPCVLEINMPIPLPYRLDPLLPAPPYILDDRNDNDNGNGNDAAIPDAFRDTHVQPLVRRLIPQIAAHLFGSDSSDSDPDHPGQLLSSWDASIARDKQHDFDFTGCGWWRDHFGVEHRGPVHAYNEFADAIEVLHAFRFYLVRGVADAAALRASNPRVLRLDVVEGDAGGCGWRQQLGREGGVAFEVKEYTEAMRRTYVNPIVAWLMEEGEKDRALGAWEIS</sequence>
<dbReference type="EMBL" id="JAGIZQ010000004">
    <property type="protein sequence ID" value="KAH6631829.1"/>
    <property type="molecule type" value="Genomic_DNA"/>
</dbReference>